<comment type="similarity">
    <text evidence="1">Belongs to the polyadenylate-binding protein type-1 family.</text>
</comment>
<feature type="domain" description="RRM" evidence="5">
    <location>
        <begin position="92"/>
        <end position="169"/>
    </location>
</feature>
<dbReference type="SUPFAM" id="SSF63570">
    <property type="entry name" value="PABC (PABP) domain"/>
    <property type="match status" value="1"/>
</dbReference>
<dbReference type="InterPro" id="IPR036053">
    <property type="entry name" value="PABP-dom"/>
</dbReference>
<feature type="domain" description="RRM" evidence="5">
    <location>
        <begin position="179"/>
        <end position="242"/>
    </location>
</feature>
<keyword evidence="3 4" id="KW-0694">RNA-binding</keyword>
<dbReference type="InterPro" id="IPR035979">
    <property type="entry name" value="RBD_domain_sf"/>
</dbReference>
<reference evidence="7" key="1">
    <citation type="submission" date="2021-09" db="EMBL/GenBank/DDBJ databases">
        <authorList>
            <consortium name="AG Swart"/>
            <person name="Singh M."/>
            <person name="Singh A."/>
            <person name="Seah K."/>
            <person name="Emmerich C."/>
        </authorList>
    </citation>
    <scope>NUCLEOTIDE SEQUENCE</scope>
    <source>
        <strain evidence="7">ATCC30299</strain>
    </source>
</reference>
<protein>
    <recommendedName>
        <fullName evidence="9">Polyadenylate-binding protein</fullName>
    </recommendedName>
</protein>
<evidence type="ECO:0000313" key="7">
    <source>
        <dbReference type="EMBL" id="CAG9323301.1"/>
    </source>
</evidence>
<dbReference type="Pfam" id="PF00076">
    <property type="entry name" value="RRM_1"/>
    <property type="match status" value="4"/>
</dbReference>
<dbReference type="GO" id="GO:0003723">
    <property type="term" value="F:RNA binding"/>
    <property type="evidence" value="ECO:0007669"/>
    <property type="project" value="UniProtKB-UniRule"/>
</dbReference>
<dbReference type="Pfam" id="PF00658">
    <property type="entry name" value="MLLE"/>
    <property type="match status" value="1"/>
</dbReference>
<dbReference type="Gene3D" id="1.10.1900.10">
    <property type="entry name" value="c-terminal domain of poly(a) binding protein"/>
    <property type="match status" value="1"/>
</dbReference>
<dbReference type="SMART" id="SM00517">
    <property type="entry name" value="PolyA"/>
    <property type="match status" value="1"/>
</dbReference>
<dbReference type="CDD" id="cd00590">
    <property type="entry name" value="RRM_SF"/>
    <property type="match status" value="1"/>
</dbReference>
<dbReference type="EMBL" id="CAJZBQ010000033">
    <property type="protein sequence ID" value="CAG9323301.1"/>
    <property type="molecule type" value="Genomic_DNA"/>
</dbReference>
<comment type="caution">
    <text evidence="7">The sequence shown here is derived from an EMBL/GenBank/DDBJ whole genome shotgun (WGS) entry which is preliminary data.</text>
</comment>
<dbReference type="SUPFAM" id="SSF54928">
    <property type="entry name" value="RNA-binding domain, RBD"/>
    <property type="match status" value="3"/>
</dbReference>
<dbReference type="InterPro" id="IPR012677">
    <property type="entry name" value="Nucleotide-bd_a/b_plait_sf"/>
</dbReference>
<evidence type="ECO:0000313" key="8">
    <source>
        <dbReference type="Proteomes" id="UP001162131"/>
    </source>
</evidence>
<dbReference type="InterPro" id="IPR002004">
    <property type="entry name" value="PABP_HYD_C"/>
</dbReference>
<gene>
    <name evidence="7" type="ORF">BSTOLATCC_MIC33201</name>
</gene>
<sequence length="541" mass="61153">MQPQSTDTQIYVGDLHPEVTESELYTLASLSGKVVYIRVLRNLQTKAALGFAFIQFADIASTIRAQEEMNGTSVRGKHIRVMKYSRERDPEANIFVKNFNEDVTTKTLEHHFRKFGPILSSKICYDDSGKSKRFGFVQFEKKEAAQAAIQAANGSDWNGATVQVEKYVPIGKRTYLSSQNLYVRGFGAEMTNEKLKEKFSQYGEVTSSAVIKSPDANGSEKYYGFVCFNNAENAKKAEALHGVQDEGFAWYVVPHMKRGARLAWLRSEYLKKQEDWKRRNIIIRNLPLSIDEEKLRKLCQDFGTIESIKIPKVKNIKYQNEAPIEETTNKGIGLVCFKTPAESAKAIQVLRTKTVEEKKLLVFPWKPREEIAKIVNMNRMKKIYSQMWEFGMMNPMMMGRGGHMKPMDRGQMHPAGRGRGQRPVVQGIPQPNLIPPVMVASQRPMPMALPITFNYQAYEAAQPDIKKRMLGEALYPQVLTNSNQKVAGKITGMLLEMDNVELLGLLSNPLGLKGKVVEAIEVLKKAWENDAESLKLIEGIA</sequence>
<organism evidence="7 8">
    <name type="scientific">Blepharisma stoltei</name>
    <dbReference type="NCBI Taxonomy" id="1481888"/>
    <lineage>
        <taxon>Eukaryota</taxon>
        <taxon>Sar</taxon>
        <taxon>Alveolata</taxon>
        <taxon>Ciliophora</taxon>
        <taxon>Postciliodesmatophora</taxon>
        <taxon>Heterotrichea</taxon>
        <taxon>Heterotrichida</taxon>
        <taxon>Blepharismidae</taxon>
        <taxon>Blepharisma</taxon>
    </lineage>
</organism>
<dbReference type="PANTHER" id="PTHR24012">
    <property type="entry name" value="RNA BINDING PROTEIN"/>
    <property type="match status" value="1"/>
</dbReference>
<evidence type="ECO:0000259" key="6">
    <source>
        <dbReference type="PROSITE" id="PS51309"/>
    </source>
</evidence>
<evidence type="ECO:0000259" key="5">
    <source>
        <dbReference type="PROSITE" id="PS50102"/>
    </source>
</evidence>
<evidence type="ECO:0000256" key="3">
    <source>
        <dbReference type="ARBA" id="ARBA00022884"/>
    </source>
</evidence>
<dbReference type="Proteomes" id="UP001162131">
    <property type="component" value="Unassembled WGS sequence"/>
</dbReference>
<evidence type="ECO:0000256" key="4">
    <source>
        <dbReference type="PROSITE-ProRule" id="PRU00176"/>
    </source>
</evidence>
<evidence type="ECO:0008006" key="9">
    <source>
        <dbReference type="Google" id="ProtNLM"/>
    </source>
</evidence>
<evidence type="ECO:0000256" key="2">
    <source>
        <dbReference type="ARBA" id="ARBA00022737"/>
    </source>
</evidence>
<feature type="domain" description="RRM" evidence="5">
    <location>
        <begin position="8"/>
        <end position="86"/>
    </location>
</feature>
<dbReference type="AlphaFoldDB" id="A0AAU9JCB4"/>
<keyword evidence="8" id="KW-1185">Reference proteome</keyword>
<proteinExistence type="inferred from homology"/>
<keyword evidence="2" id="KW-0677">Repeat</keyword>
<dbReference type="Gene3D" id="3.30.70.330">
    <property type="match status" value="4"/>
</dbReference>
<feature type="domain" description="RRM" evidence="5">
    <location>
        <begin position="279"/>
        <end position="367"/>
    </location>
</feature>
<evidence type="ECO:0000256" key="1">
    <source>
        <dbReference type="ARBA" id="ARBA00008557"/>
    </source>
</evidence>
<dbReference type="SMART" id="SM00360">
    <property type="entry name" value="RRM"/>
    <property type="match status" value="4"/>
</dbReference>
<dbReference type="InterPro" id="IPR000504">
    <property type="entry name" value="RRM_dom"/>
</dbReference>
<name>A0AAU9JCB4_9CILI</name>
<accession>A0AAU9JCB4</accession>
<feature type="domain" description="PABC" evidence="6">
    <location>
        <begin position="450"/>
        <end position="528"/>
    </location>
</feature>
<dbReference type="PROSITE" id="PS50102">
    <property type="entry name" value="RRM"/>
    <property type="match status" value="4"/>
</dbReference>
<dbReference type="PROSITE" id="PS51309">
    <property type="entry name" value="PABC"/>
    <property type="match status" value="1"/>
</dbReference>